<feature type="region of interest" description="Disordered" evidence="1">
    <location>
        <begin position="401"/>
        <end position="426"/>
    </location>
</feature>
<sequence>MPRHGQCGRFLCQLSTFPLSAASHKDPLRPAVSISIMRFSAILSALSLVGLGAAAAVLREVEVHDGWSVVPVPGYTPAASKVARHIEAHDGWSVVPVPGYTPAEHSTAFRSASRVLPRGVAPTVTVIEGMTYSRGADRFVNTDPIAPTKTLVDGEWYTREADPTETVIQGVTYSRAPDMIETMVDGQIMYYSPSVLTRTPAYYRTRHGIGWGKYTRPVLYGSSTSWMTGESPSMFRIYSYPVYTKRAAATLRTASIEAHDGWSVVPVPGYTPAPAPAAATPMVARQVEVHEGWSVVTVSGWKPAASRAAQDDESLPGNDMVFSLMVEVVSTPSFVKEPEPAQRTLSPSREQLQQRKLITVVKTEVTTEHTTTQVTATSTAQVLVSASISIDGVGDAGGAIGVVAPTSEPDSSSSTTSSEASISTAF</sequence>
<accession>A0A6A6T583</accession>
<protein>
    <submittedName>
        <fullName evidence="2">Uncharacterized protein</fullName>
    </submittedName>
</protein>
<dbReference type="Proteomes" id="UP000799324">
    <property type="component" value="Unassembled WGS sequence"/>
</dbReference>
<name>A0A6A6T583_9PLEO</name>
<organism evidence="2 3">
    <name type="scientific">Lophiostoma macrostomum CBS 122681</name>
    <dbReference type="NCBI Taxonomy" id="1314788"/>
    <lineage>
        <taxon>Eukaryota</taxon>
        <taxon>Fungi</taxon>
        <taxon>Dikarya</taxon>
        <taxon>Ascomycota</taxon>
        <taxon>Pezizomycotina</taxon>
        <taxon>Dothideomycetes</taxon>
        <taxon>Pleosporomycetidae</taxon>
        <taxon>Pleosporales</taxon>
        <taxon>Lophiostomataceae</taxon>
        <taxon>Lophiostoma</taxon>
    </lineage>
</organism>
<reference evidence="2" key="1">
    <citation type="journal article" date="2020" name="Stud. Mycol.">
        <title>101 Dothideomycetes genomes: a test case for predicting lifestyles and emergence of pathogens.</title>
        <authorList>
            <person name="Haridas S."/>
            <person name="Albert R."/>
            <person name="Binder M."/>
            <person name="Bloem J."/>
            <person name="Labutti K."/>
            <person name="Salamov A."/>
            <person name="Andreopoulos B."/>
            <person name="Baker S."/>
            <person name="Barry K."/>
            <person name="Bills G."/>
            <person name="Bluhm B."/>
            <person name="Cannon C."/>
            <person name="Castanera R."/>
            <person name="Culley D."/>
            <person name="Daum C."/>
            <person name="Ezra D."/>
            <person name="Gonzalez J."/>
            <person name="Henrissat B."/>
            <person name="Kuo A."/>
            <person name="Liang C."/>
            <person name="Lipzen A."/>
            <person name="Lutzoni F."/>
            <person name="Magnuson J."/>
            <person name="Mondo S."/>
            <person name="Nolan M."/>
            <person name="Ohm R."/>
            <person name="Pangilinan J."/>
            <person name="Park H.-J."/>
            <person name="Ramirez L."/>
            <person name="Alfaro M."/>
            <person name="Sun H."/>
            <person name="Tritt A."/>
            <person name="Yoshinaga Y."/>
            <person name="Zwiers L.-H."/>
            <person name="Turgeon B."/>
            <person name="Goodwin S."/>
            <person name="Spatafora J."/>
            <person name="Crous P."/>
            <person name="Grigoriev I."/>
        </authorList>
    </citation>
    <scope>NUCLEOTIDE SEQUENCE</scope>
    <source>
        <strain evidence="2">CBS 122681</strain>
    </source>
</reference>
<gene>
    <name evidence="2" type="ORF">K491DRAFT_778984</name>
</gene>
<keyword evidence="3" id="KW-1185">Reference proteome</keyword>
<evidence type="ECO:0000313" key="2">
    <source>
        <dbReference type="EMBL" id="KAF2655175.1"/>
    </source>
</evidence>
<evidence type="ECO:0000256" key="1">
    <source>
        <dbReference type="SAM" id="MobiDB-lite"/>
    </source>
</evidence>
<dbReference type="EMBL" id="MU004353">
    <property type="protein sequence ID" value="KAF2655175.1"/>
    <property type="molecule type" value="Genomic_DNA"/>
</dbReference>
<proteinExistence type="predicted"/>
<evidence type="ECO:0000313" key="3">
    <source>
        <dbReference type="Proteomes" id="UP000799324"/>
    </source>
</evidence>
<dbReference type="AlphaFoldDB" id="A0A6A6T583"/>